<evidence type="ECO:0000259" key="4">
    <source>
        <dbReference type="Pfam" id="PF13302"/>
    </source>
</evidence>
<evidence type="ECO:0000256" key="1">
    <source>
        <dbReference type="ARBA" id="ARBA00022679"/>
    </source>
</evidence>
<dbReference type="InterPro" id="IPR016181">
    <property type="entry name" value="Acyl_CoA_acyltransferase"/>
</dbReference>
<evidence type="ECO:0000256" key="3">
    <source>
        <dbReference type="ARBA" id="ARBA00038502"/>
    </source>
</evidence>
<dbReference type="SUPFAM" id="SSF55729">
    <property type="entry name" value="Acyl-CoA N-acyltransferases (Nat)"/>
    <property type="match status" value="1"/>
</dbReference>
<dbReference type="GO" id="GO:0008999">
    <property type="term" value="F:protein-N-terminal-alanine acetyltransferase activity"/>
    <property type="evidence" value="ECO:0007669"/>
    <property type="project" value="TreeGrafter"/>
</dbReference>
<sequence length="205" mass="23026">MKGFWRGKAAVPDLVSQRLALRQLKLSDAAEWSALRHANAKWLKPWDPTNPSGPPEAMTYREMIGLKHNAAREGTGYAWVLTLPQLHSANPPIIGQVSVSGVQWGAARTASIGYWIDQSHAGFGLMPEACALVIDHCFGALGLHRLEINIRPENAASLRVVDKLKFRDEGLRRGYLHIDGQWRDHRTFALNREELATPMIERIYE</sequence>
<dbReference type="RefSeq" id="WP_047119619.1">
    <property type="nucleotide sequence ID" value="NZ_CM125969.1"/>
</dbReference>
<dbReference type="AlphaFoldDB" id="A0A365YNX0"/>
<gene>
    <name evidence="6" type="ORF">C1H84_03510</name>
    <name evidence="5" type="ORF">GT020_14645</name>
</gene>
<evidence type="ECO:0000256" key="2">
    <source>
        <dbReference type="ARBA" id="ARBA00023315"/>
    </source>
</evidence>
<keyword evidence="7" id="KW-1185">Reference proteome</keyword>
<evidence type="ECO:0000313" key="8">
    <source>
        <dbReference type="Proteomes" id="UP000477543"/>
    </source>
</evidence>
<comment type="similarity">
    <text evidence="3">Belongs to the acetyltransferase family. RimJ subfamily.</text>
</comment>
<proteinExistence type="inferred from homology"/>
<dbReference type="InterPro" id="IPR000182">
    <property type="entry name" value="GNAT_dom"/>
</dbReference>
<dbReference type="InterPro" id="IPR051531">
    <property type="entry name" value="N-acetyltransferase"/>
</dbReference>
<evidence type="ECO:0000313" key="5">
    <source>
        <dbReference type="EMBL" id="NAZ17292.1"/>
    </source>
</evidence>
<feature type="domain" description="N-acetyltransferase" evidence="4">
    <location>
        <begin position="18"/>
        <end position="167"/>
    </location>
</feature>
<dbReference type="EMBL" id="WYDN01000015">
    <property type="protein sequence ID" value="NAZ17292.1"/>
    <property type="molecule type" value="Genomic_DNA"/>
</dbReference>
<dbReference type="Proteomes" id="UP000477543">
    <property type="component" value="Unassembled WGS sequence"/>
</dbReference>
<dbReference type="GO" id="GO:0005737">
    <property type="term" value="C:cytoplasm"/>
    <property type="evidence" value="ECO:0007669"/>
    <property type="project" value="TreeGrafter"/>
</dbReference>
<protein>
    <submittedName>
        <fullName evidence="5 6">N-acetyltransferase</fullName>
    </submittedName>
</protein>
<dbReference type="Proteomes" id="UP000252167">
    <property type="component" value="Unassembled WGS sequence"/>
</dbReference>
<comment type="caution">
    <text evidence="6">The sequence shown here is derived from an EMBL/GenBank/DDBJ whole genome shotgun (WGS) entry which is preliminary data.</text>
</comment>
<dbReference type="PANTHER" id="PTHR43792:SF8">
    <property type="entry name" value="[RIBOSOMAL PROTEIN US5]-ALANINE N-ACETYLTRANSFERASE"/>
    <property type="match status" value="1"/>
</dbReference>
<dbReference type="EMBL" id="POAF01000001">
    <property type="protein sequence ID" value="RBM04348.1"/>
    <property type="molecule type" value="Genomic_DNA"/>
</dbReference>
<evidence type="ECO:0000313" key="6">
    <source>
        <dbReference type="EMBL" id="RBM04348.1"/>
    </source>
</evidence>
<reference evidence="5 8" key="2">
    <citation type="submission" date="2020-01" db="EMBL/GenBank/DDBJ databases">
        <title>Glutamicibacter soli M275.</title>
        <authorList>
            <person name="Meng X."/>
        </authorList>
    </citation>
    <scope>NUCLEOTIDE SEQUENCE [LARGE SCALE GENOMIC DNA]</scope>
    <source>
        <strain evidence="5 8">M275</strain>
    </source>
</reference>
<keyword evidence="1 6" id="KW-0808">Transferase</keyword>
<organism evidence="6 7">
    <name type="scientific">Glutamicibacter soli</name>
    <dbReference type="NCBI Taxonomy" id="453836"/>
    <lineage>
        <taxon>Bacteria</taxon>
        <taxon>Bacillati</taxon>
        <taxon>Actinomycetota</taxon>
        <taxon>Actinomycetes</taxon>
        <taxon>Micrococcales</taxon>
        <taxon>Micrococcaceae</taxon>
        <taxon>Glutamicibacter</taxon>
    </lineage>
</organism>
<dbReference type="Pfam" id="PF13302">
    <property type="entry name" value="Acetyltransf_3"/>
    <property type="match status" value="1"/>
</dbReference>
<accession>A0A365YNX0</accession>
<name>A0A365YNX0_9MICC</name>
<reference evidence="6 7" key="1">
    <citation type="submission" date="2018-01" db="EMBL/GenBank/DDBJ databases">
        <title>Glutamicibacter soli strain NHPC-3 Whole genome sequence and assembly.</title>
        <authorList>
            <person name="Choudhury P."/>
            <person name="Gupta D."/>
            <person name="Sengupta K."/>
            <person name="Jawed A."/>
            <person name="Sultana N."/>
            <person name="Saha P."/>
        </authorList>
    </citation>
    <scope>NUCLEOTIDE SEQUENCE [LARGE SCALE GENOMIC DNA]</scope>
    <source>
        <strain evidence="6 7">NHPC-3</strain>
    </source>
</reference>
<dbReference type="Gene3D" id="3.40.630.30">
    <property type="match status" value="1"/>
</dbReference>
<dbReference type="PANTHER" id="PTHR43792">
    <property type="entry name" value="GNAT FAMILY, PUTATIVE (AFU_ORTHOLOGUE AFUA_3G00765)-RELATED-RELATED"/>
    <property type="match status" value="1"/>
</dbReference>
<keyword evidence="2" id="KW-0012">Acyltransferase</keyword>
<evidence type="ECO:0000313" key="7">
    <source>
        <dbReference type="Proteomes" id="UP000252167"/>
    </source>
</evidence>